<feature type="transmembrane region" description="Helical" evidence="1">
    <location>
        <begin position="36"/>
        <end position="57"/>
    </location>
</feature>
<dbReference type="Proteomes" id="UP000663842">
    <property type="component" value="Unassembled WGS sequence"/>
</dbReference>
<evidence type="ECO:0000256" key="1">
    <source>
        <dbReference type="SAM" id="Phobius"/>
    </source>
</evidence>
<dbReference type="AlphaFoldDB" id="A0A819EP76"/>
<evidence type="ECO:0000313" key="5">
    <source>
        <dbReference type="Proteomes" id="UP000663842"/>
    </source>
</evidence>
<evidence type="ECO:0000313" key="6">
    <source>
        <dbReference type="Proteomes" id="UP000663866"/>
    </source>
</evidence>
<name>A0A819EP76_9BILA</name>
<comment type="caution">
    <text evidence="3">The sequence shown here is derived from an EMBL/GenBank/DDBJ whole genome shotgun (WGS) entry which is preliminary data.</text>
</comment>
<organism evidence="3 5">
    <name type="scientific">Rotaria magnacalcarata</name>
    <dbReference type="NCBI Taxonomy" id="392030"/>
    <lineage>
        <taxon>Eukaryota</taxon>
        <taxon>Metazoa</taxon>
        <taxon>Spiralia</taxon>
        <taxon>Gnathifera</taxon>
        <taxon>Rotifera</taxon>
        <taxon>Eurotatoria</taxon>
        <taxon>Bdelloidea</taxon>
        <taxon>Philodinida</taxon>
        <taxon>Philodinidae</taxon>
        <taxon>Rotaria</taxon>
    </lineage>
</organism>
<dbReference type="Proteomes" id="UP000663866">
    <property type="component" value="Unassembled WGS sequence"/>
</dbReference>
<dbReference type="Gene3D" id="1.20.120.1760">
    <property type="match status" value="1"/>
</dbReference>
<reference evidence="3" key="1">
    <citation type="submission" date="2021-02" db="EMBL/GenBank/DDBJ databases">
        <authorList>
            <person name="Nowell W R."/>
        </authorList>
    </citation>
    <scope>NUCLEOTIDE SEQUENCE</scope>
</reference>
<feature type="transmembrane region" description="Helical" evidence="1">
    <location>
        <begin position="269"/>
        <end position="288"/>
    </location>
</feature>
<feature type="transmembrane region" description="Helical" evidence="1">
    <location>
        <begin position="309"/>
        <end position="327"/>
    </location>
</feature>
<evidence type="ECO:0000313" key="3">
    <source>
        <dbReference type="EMBL" id="CAF3855296.1"/>
    </source>
</evidence>
<evidence type="ECO:0008006" key="7">
    <source>
        <dbReference type="Google" id="ProtNLM"/>
    </source>
</evidence>
<keyword evidence="1" id="KW-0472">Membrane</keyword>
<dbReference type="EMBL" id="CAJNOV010009373">
    <property type="protein sequence ID" value="CAF1361136.1"/>
    <property type="molecule type" value="Genomic_DNA"/>
</dbReference>
<proteinExistence type="predicted"/>
<gene>
    <name evidence="2" type="ORF">CJN711_LOCUS19940</name>
    <name evidence="4" type="ORF">OVN521_LOCUS12876</name>
    <name evidence="3" type="ORF">UXM345_LOCUS8065</name>
</gene>
<feature type="transmembrane region" description="Helical" evidence="1">
    <location>
        <begin position="185"/>
        <end position="208"/>
    </location>
</feature>
<dbReference type="Proteomes" id="UP000663855">
    <property type="component" value="Unassembled WGS sequence"/>
</dbReference>
<keyword evidence="1" id="KW-1133">Transmembrane helix</keyword>
<keyword evidence="6" id="KW-1185">Reference proteome</keyword>
<evidence type="ECO:0000313" key="2">
    <source>
        <dbReference type="EMBL" id="CAF1361136.1"/>
    </source>
</evidence>
<dbReference type="EMBL" id="CAJOBG010001835">
    <property type="protein sequence ID" value="CAF3962254.1"/>
    <property type="molecule type" value="Genomic_DNA"/>
</dbReference>
<evidence type="ECO:0000313" key="4">
    <source>
        <dbReference type="EMBL" id="CAF3962254.1"/>
    </source>
</evidence>
<dbReference type="InterPro" id="IPR043130">
    <property type="entry name" value="CDP-OH_PTrfase_TM_dom"/>
</dbReference>
<keyword evidence="1" id="KW-0812">Transmembrane</keyword>
<sequence length="384" mass="44551">MATDIRKINNGASSTRSVYQHRHFCIRTFHLLLTHPAYSCLLLFVIYLQIMDMILYCKIRSRGPLHSNAKTNNDTSLKLFASLPVKKIMVGQITQYVRSPLAEYVESDLYFTSYFPSISPNAISMFHCFLSIISIKFFSSDSLLQRRIGVLIFEFRNFLDCLDGVVFRARIKNLRYKSYRGNSGYYIDGITDVLGGTCLIVGCLLHFFKQRPLRSITHKTNQTLSTRMSRSSDNESEEADLIILNLDDEQKQQSTNGINSNTFETKTRIIIALSLFSVQYALAGMFWNREVEAYEDLLDSYINQSRRQGLQMTILHSPLTILMFYLWRYLSAINVQDYLIFAILFDRTWEFIQKINKIGCLCLLITVFVTELHIDQIRSILHLF</sequence>
<protein>
    <recommendedName>
        <fullName evidence="7">Ceramide phosphoethanolamine synthase-like</fullName>
    </recommendedName>
</protein>
<accession>A0A819EP76</accession>
<dbReference type="EMBL" id="CAJOBF010000693">
    <property type="protein sequence ID" value="CAF3855296.1"/>
    <property type="molecule type" value="Genomic_DNA"/>
</dbReference>